<dbReference type="Pfam" id="PF01657">
    <property type="entry name" value="Stress-antifung"/>
    <property type="match status" value="1"/>
</dbReference>
<sequence>MGFPQKTMLILITIFWLFIIAGSIPNTAVITALCNTGMYSQGDPFGISLDYVVAELERATPTSKNYDFFNVSPFPNAFAYGHATCNLNLTSSDCATCLGAAKTTMFGTCQSRIGARAVLQDCTIRYEQYPFTDQDEG</sequence>
<evidence type="ECO:0000256" key="1">
    <source>
        <dbReference type="ARBA" id="ARBA00004251"/>
    </source>
</evidence>
<evidence type="ECO:0000256" key="8">
    <source>
        <dbReference type="ARBA" id="ARBA00022821"/>
    </source>
</evidence>
<evidence type="ECO:0000256" key="7">
    <source>
        <dbReference type="ARBA" id="ARBA00022737"/>
    </source>
</evidence>
<evidence type="ECO:0000256" key="15">
    <source>
        <dbReference type="SAM" id="SignalP"/>
    </source>
</evidence>
<dbReference type="InParanoid" id="A0A2I4EKK9"/>
<keyword evidence="2" id="KW-0929">Antimicrobial</keyword>
<dbReference type="GO" id="GO:0005537">
    <property type="term" value="F:D-mannose binding"/>
    <property type="evidence" value="ECO:0007669"/>
    <property type="project" value="UniProtKB-KW"/>
</dbReference>
<dbReference type="GO" id="GO:0050832">
    <property type="term" value="P:defense response to fungus"/>
    <property type="evidence" value="ECO:0007669"/>
    <property type="project" value="UniProtKB-KW"/>
</dbReference>
<evidence type="ECO:0000256" key="2">
    <source>
        <dbReference type="ARBA" id="ARBA00022529"/>
    </source>
</evidence>
<evidence type="ECO:0000256" key="10">
    <source>
        <dbReference type="ARBA" id="ARBA00023022"/>
    </source>
</evidence>
<keyword evidence="4" id="KW-0945">Host-virus interaction</keyword>
<reference evidence="18" key="1">
    <citation type="submission" date="2025-08" db="UniProtKB">
        <authorList>
            <consortium name="RefSeq"/>
        </authorList>
    </citation>
    <scope>IDENTIFICATION</scope>
    <source>
        <tissue evidence="18">Leaves</tissue>
    </source>
</reference>
<evidence type="ECO:0000256" key="9">
    <source>
        <dbReference type="ARBA" id="ARBA00022949"/>
    </source>
</evidence>
<feature type="chain" id="PRO_5030048656" evidence="15">
    <location>
        <begin position="24"/>
        <end position="137"/>
    </location>
</feature>
<dbReference type="AlphaFoldDB" id="A0A2I4EKK9"/>
<evidence type="ECO:0000259" key="16">
    <source>
        <dbReference type="PROSITE" id="PS51473"/>
    </source>
</evidence>
<dbReference type="OrthoDB" id="1888914at2759"/>
<keyword evidence="17" id="KW-1185">Reference proteome</keyword>
<keyword evidence="3" id="KW-0295">Fungicide</keyword>
<organism evidence="17 18">
    <name type="scientific">Juglans regia</name>
    <name type="common">English walnut</name>
    <dbReference type="NCBI Taxonomy" id="51240"/>
    <lineage>
        <taxon>Eukaryota</taxon>
        <taxon>Viridiplantae</taxon>
        <taxon>Streptophyta</taxon>
        <taxon>Embryophyta</taxon>
        <taxon>Tracheophyta</taxon>
        <taxon>Spermatophyta</taxon>
        <taxon>Magnoliopsida</taxon>
        <taxon>eudicotyledons</taxon>
        <taxon>Gunneridae</taxon>
        <taxon>Pentapetalae</taxon>
        <taxon>rosids</taxon>
        <taxon>fabids</taxon>
        <taxon>Fagales</taxon>
        <taxon>Juglandaceae</taxon>
        <taxon>Juglans</taxon>
    </lineage>
</organism>
<dbReference type="InterPro" id="IPR002902">
    <property type="entry name" value="GNK2"/>
</dbReference>
<dbReference type="CDD" id="cd23509">
    <property type="entry name" value="Gnk2-like"/>
    <property type="match status" value="1"/>
</dbReference>
<dbReference type="Proteomes" id="UP000235220">
    <property type="component" value="Chromosome 8"/>
</dbReference>
<name>A0A2I4EKK9_JUGRE</name>
<keyword evidence="11" id="KW-0465">Mannose-binding</keyword>
<dbReference type="PROSITE" id="PS51473">
    <property type="entry name" value="GNK2"/>
    <property type="match status" value="1"/>
</dbReference>
<evidence type="ECO:0000256" key="11">
    <source>
        <dbReference type="ARBA" id="ARBA00023035"/>
    </source>
</evidence>
<dbReference type="InterPro" id="IPR038408">
    <property type="entry name" value="GNK2_sf"/>
</dbReference>
<comment type="similarity">
    <text evidence="14">Belongs to the cysteine-rich repeat secretory protein family. Plasmodesmata-located proteins (PDLD) subfamily.</text>
</comment>
<feature type="domain" description="Gnk2-homologous" evidence="16">
    <location>
        <begin position="27"/>
        <end position="131"/>
    </location>
</feature>
<evidence type="ECO:0000256" key="12">
    <source>
        <dbReference type="ARBA" id="ARBA00023157"/>
    </source>
</evidence>
<dbReference type="GO" id="GO:0042742">
    <property type="term" value="P:defense response to bacterium"/>
    <property type="evidence" value="ECO:0007669"/>
    <property type="project" value="UniProtKB-KW"/>
</dbReference>
<keyword evidence="10" id="KW-0044">Antibiotic</keyword>
<dbReference type="PANTHER" id="PTHR32080">
    <property type="entry name" value="ANTIFUNGAL PROTEIN GINKBILOBIN-2-LIKE"/>
    <property type="match status" value="1"/>
</dbReference>
<keyword evidence="7" id="KW-0677">Repeat</keyword>
<dbReference type="Gene3D" id="3.30.430.20">
    <property type="entry name" value="Gnk2 domain, C-X8-C-X2-C motif"/>
    <property type="match status" value="1"/>
</dbReference>
<accession>A0A2I4EKK9</accession>
<evidence type="ECO:0000256" key="4">
    <source>
        <dbReference type="ARBA" id="ARBA00022581"/>
    </source>
</evidence>
<comment type="subcellular location">
    <subcellularLocation>
        <location evidence="13">Cell junction</location>
        <location evidence="13">Plasmodesma</location>
    </subcellularLocation>
    <subcellularLocation>
        <location evidence="1">Cell membrane</location>
        <topology evidence="1">Single-pass type I membrane protein</topology>
    </subcellularLocation>
</comment>
<dbReference type="PANTHER" id="PTHR32080:SF54">
    <property type="entry name" value="GNK2-HOMOLOGOUS DOMAIN-CONTAINING PROTEIN"/>
    <property type="match status" value="1"/>
</dbReference>
<evidence type="ECO:0000313" key="17">
    <source>
        <dbReference type="Proteomes" id="UP000235220"/>
    </source>
</evidence>
<evidence type="ECO:0000256" key="6">
    <source>
        <dbReference type="ARBA" id="ARBA00022734"/>
    </source>
</evidence>
<evidence type="ECO:0000256" key="13">
    <source>
        <dbReference type="ARBA" id="ARBA00024184"/>
    </source>
</evidence>
<dbReference type="InterPro" id="IPR051378">
    <property type="entry name" value="Cell2Cell_Antifungal"/>
</dbReference>
<keyword evidence="5 15" id="KW-0732">Signal</keyword>
<dbReference type="RefSeq" id="XP_018819936.2">
    <property type="nucleotide sequence ID" value="XM_018964391.2"/>
</dbReference>
<protein>
    <submittedName>
        <fullName evidence="18">Antifungal protein ginkbilobin-like protein</fullName>
    </submittedName>
</protein>
<dbReference type="GO" id="GO:0005886">
    <property type="term" value="C:plasma membrane"/>
    <property type="evidence" value="ECO:0007669"/>
    <property type="project" value="UniProtKB-SubCell"/>
</dbReference>
<feature type="signal peptide" evidence="15">
    <location>
        <begin position="1"/>
        <end position="23"/>
    </location>
</feature>
<dbReference type="KEGG" id="jre:108990426"/>
<gene>
    <name evidence="18" type="primary">LOC108990426</name>
</gene>
<dbReference type="GO" id="GO:0031640">
    <property type="term" value="P:killing of cells of another organism"/>
    <property type="evidence" value="ECO:0007669"/>
    <property type="project" value="UniProtKB-KW"/>
</dbReference>
<dbReference type="GeneID" id="108990426"/>
<dbReference type="GO" id="GO:0009506">
    <property type="term" value="C:plasmodesma"/>
    <property type="evidence" value="ECO:0000318"/>
    <property type="project" value="GO_Central"/>
</dbReference>
<dbReference type="STRING" id="51240.A0A2I4EKK9"/>
<evidence type="ECO:0000313" key="18">
    <source>
        <dbReference type="RefSeq" id="XP_018819936.2"/>
    </source>
</evidence>
<keyword evidence="8" id="KW-0611">Plant defense</keyword>
<proteinExistence type="inferred from homology"/>
<evidence type="ECO:0000256" key="5">
    <source>
        <dbReference type="ARBA" id="ARBA00022729"/>
    </source>
</evidence>
<keyword evidence="12" id="KW-1015">Disulfide bond</keyword>
<keyword evidence="9" id="KW-0965">Cell junction</keyword>
<dbReference type="FunFam" id="3.30.430.20:FF:000023">
    <property type="entry name" value="Antifungal protein ginkbilobin-2"/>
    <property type="match status" value="1"/>
</dbReference>
<keyword evidence="6" id="KW-0430">Lectin</keyword>
<evidence type="ECO:0000256" key="3">
    <source>
        <dbReference type="ARBA" id="ARBA00022577"/>
    </source>
</evidence>
<evidence type="ECO:0000256" key="14">
    <source>
        <dbReference type="ARBA" id="ARBA00038393"/>
    </source>
</evidence>